<evidence type="ECO:0000313" key="4">
    <source>
        <dbReference type="Proteomes" id="UP001218638"/>
    </source>
</evidence>
<evidence type="ECO:0000256" key="2">
    <source>
        <dbReference type="SAM" id="SignalP"/>
    </source>
</evidence>
<dbReference type="EMBL" id="CP119075">
    <property type="protein sequence ID" value="WED63844.1"/>
    <property type="molecule type" value="Genomic_DNA"/>
</dbReference>
<evidence type="ECO:0000313" key="3">
    <source>
        <dbReference type="EMBL" id="WED63844.1"/>
    </source>
</evidence>
<evidence type="ECO:0000256" key="1">
    <source>
        <dbReference type="SAM" id="MobiDB-lite"/>
    </source>
</evidence>
<feature type="signal peptide" evidence="2">
    <location>
        <begin position="1"/>
        <end position="19"/>
    </location>
</feature>
<proteinExistence type="predicted"/>
<organism evidence="3 4">
    <name type="scientific">Synoicihabitans lomoniglobus</name>
    <dbReference type="NCBI Taxonomy" id="2909285"/>
    <lineage>
        <taxon>Bacteria</taxon>
        <taxon>Pseudomonadati</taxon>
        <taxon>Verrucomicrobiota</taxon>
        <taxon>Opitutia</taxon>
        <taxon>Opitutales</taxon>
        <taxon>Opitutaceae</taxon>
        <taxon>Synoicihabitans</taxon>
    </lineage>
</organism>
<feature type="chain" id="PRO_5042027458" evidence="2">
    <location>
        <begin position="20"/>
        <end position="112"/>
    </location>
</feature>
<reference evidence="3" key="1">
    <citation type="submission" date="2023-03" db="EMBL/GenBank/DDBJ databases">
        <title>Lomoglobus Profundus gen. nov., sp. nov., a novel member of the phylum Verrucomicrobia, isolated from deep-marine sediment of South China Sea.</title>
        <authorList>
            <person name="Ahmad T."/>
            <person name="Ishaq S.E."/>
            <person name="Wang F."/>
        </authorList>
    </citation>
    <scope>NUCLEOTIDE SEQUENCE</scope>
    <source>
        <strain evidence="3">LMO-M01</strain>
    </source>
</reference>
<dbReference type="KEGG" id="slom:PXH66_16015"/>
<protein>
    <submittedName>
        <fullName evidence="3">Uncharacterized protein</fullName>
    </submittedName>
</protein>
<keyword evidence="2" id="KW-0732">Signal</keyword>
<name>A0AAF0CPB3_9BACT</name>
<feature type="region of interest" description="Disordered" evidence="1">
    <location>
        <begin position="87"/>
        <end position="112"/>
    </location>
</feature>
<sequence length="112" mass="12264">MKTLLATLLTLTLAGPAFAAHHENDAPKDAYPLSTCVVSGEKLGGMGEPYVLHHQVKDQPDREVRLCCEMCVGRFNSNPERFLAKLDAAKAKQDAKDTPRPSTKPDHAKHTN</sequence>
<gene>
    <name evidence="3" type="ORF">PXH66_16015</name>
</gene>
<keyword evidence="4" id="KW-1185">Reference proteome</keyword>
<dbReference type="Proteomes" id="UP001218638">
    <property type="component" value="Chromosome"/>
</dbReference>
<dbReference type="RefSeq" id="WP_330930548.1">
    <property type="nucleotide sequence ID" value="NZ_CP119075.1"/>
</dbReference>
<accession>A0AAF0CPB3</accession>
<dbReference type="AlphaFoldDB" id="A0AAF0CPB3"/>